<evidence type="ECO:0000313" key="2">
    <source>
        <dbReference type="Proteomes" id="UP000004935"/>
    </source>
</evidence>
<keyword evidence="2" id="KW-1185">Reference proteome</keyword>
<dbReference type="Proteomes" id="UP000004935">
    <property type="component" value="Unassembled WGS sequence"/>
</dbReference>
<evidence type="ECO:0000313" key="1">
    <source>
        <dbReference type="EMBL" id="EDR96080.1"/>
    </source>
</evidence>
<gene>
    <name evidence="1" type="ORF">ANACAC_03411</name>
</gene>
<comment type="caution">
    <text evidence="1">The sequence shown here is derived from an EMBL/GenBank/DDBJ whole genome shotgun (WGS) entry which is preliminary data.</text>
</comment>
<reference evidence="1" key="1">
    <citation type="submission" date="2007-11" db="EMBL/GenBank/DDBJ databases">
        <authorList>
            <person name="Fulton L."/>
            <person name="Clifton S."/>
            <person name="Fulton B."/>
            <person name="Xu J."/>
            <person name="Minx P."/>
            <person name="Pepin K.H."/>
            <person name="Johnson M."/>
            <person name="Thiruvilangam P."/>
            <person name="Bhonagiri V."/>
            <person name="Nash W.E."/>
            <person name="Mardis E.R."/>
            <person name="Wilson R.K."/>
        </authorList>
    </citation>
    <scope>NUCLEOTIDE SEQUENCE [LARGE SCALE GENOMIC DNA]</scope>
    <source>
        <strain evidence="1">DSM 14662</strain>
    </source>
</reference>
<dbReference type="AlphaFoldDB" id="B0MIF5"/>
<dbReference type="STRING" id="411490.ANACAC_03411"/>
<sequence>MCDAFFILLSLELIITAQGRRVFIILAVFLNNRENRLIDS</sequence>
<dbReference type="EMBL" id="ABAX03000037">
    <property type="protein sequence ID" value="EDR96080.1"/>
    <property type="molecule type" value="Genomic_DNA"/>
</dbReference>
<dbReference type="HOGENOM" id="CLU_3283901_0_0_9"/>
<organism evidence="1 2">
    <name type="scientific">Anaerostipes caccae (strain DSM 14662 / CCUG 47493 / JCM 13470 / NCIMB 13811 / L1-92)</name>
    <dbReference type="NCBI Taxonomy" id="411490"/>
    <lineage>
        <taxon>Bacteria</taxon>
        <taxon>Bacillati</taxon>
        <taxon>Bacillota</taxon>
        <taxon>Clostridia</taxon>
        <taxon>Lachnospirales</taxon>
        <taxon>Lachnospiraceae</taxon>
        <taxon>Anaerostipes</taxon>
    </lineage>
</organism>
<name>B0MIF5_ANACD</name>
<proteinExistence type="predicted"/>
<protein>
    <submittedName>
        <fullName evidence="1">Uncharacterized protein</fullName>
    </submittedName>
</protein>
<accession>B0MIF5</accession>
<reference evidence="1" key="2">
    <citation type="submission" date="2013-11" db="EMBL/GenBank/DDBJ databases">
        <title>Draft genome sequence of Anaerostipes caccae (DSM 14662).</title>
        <authorList>
            <person name="Sudarsanam P."/>
            <person name="Ley R."/>
            <person name="Guruge J."/>
            <person name="Turnbaugh P.J."/>
            <person name="Mahowald M."/>
            <person name="Liep D."/>
            <person name="Gordon J."/>
        </authorList>
    </citation>
    <scope>NUCLEOTIDE SEQUENCE</scope>
    <source>
        <strain evidence="1">DSM 14662</strain>
    </source>
</reference>